<evidence type="ECO:0000313" key="4">
    <source>
        <dbReference type="Proteomes" id="UP000037043"/>
    </source>
</evidence>
<evidence type="ECO:0000256" key="1">
    <source>
        <dbReference type="SAM" id="Phobius"/>
    </source>
</evidence>
<keyword evidence="1" id="KW-0812">Transmembrane</keyword>
<dbReference type="PANTHER" id="PTHR36834">
    <property type="entry name" value="MEMBRANE PROTEIN-RELATED"/>
    <property type="match status" value="1"/>
</dbReference>
<dbReference type="InterPro" id="IPR006976">
    <property type="entry name" value="VanZ-like"/>
</dbReference>
<dbReference type="STRING" id="36844.SAMN04488501_11288"/>
<accession>A0A0L6ZB56</accession>
<sequence>MKRKRITQLFPFLLPTRRIQRKIIFYAKMYFDRNRYTKTKVKNNSDEMKNGGIMKKRKRIKAVFLYGIFICYILLLIKILLLSRASPFELFNSQRTLFRSINLIPFHSIMEYISGSSDTLRRFAFGNVVGNIVIFIPLGIYLPLFKKDKRVLVNLLFIFIVSLFVEIIQGLLGIGVSDIDDIILNCLGGWIGILGYKFLLFILRDEKKVHTAITILSAIVGLPAILYLLFMVKMRF</sequence>
<gene>
    <name evidence="3" type="primary">vanW_3</name>
    <name evidence="3" type="ORF">CLHOM_16130</name>
</gene>
<keyword evidence="4" id="KW-1185">Reference proteome</keyword>
<dbReference type="InterPro" id="IPR053150">
    <property type="entry name" value="Teicoplanin_resist-assoc"/>
</dbReference>
<feature type="transmembrane region" description="Helical" evidence="1">
    <location>
        <begin position="151"/>
        <end position="176"/>
    </location>
</feature>
<feature type="transmembrane region" description="Helical" evidence="1">
    <location>
        <begin position="182"/>
        <end position="202"/>
    </location>
</feature>
<dbReference type="PATRIC" id="fig|1121318.3.peg.1626"/>
<evidence type="ECO:0000259" key="2">
    <source>
        <dbReference type="Pfam" id="PF04892"/>
    </source>
</evidence>
<keyword evidence="1" id="KW-1133">Transmembrane helix</keyword>
<protein>
    <submittedName>
        <fullName evidence="3">Vancomycin B-type resistance protein VanW</fullName>
    </submittedName>
</protein>
<feature type="transmembrane region" description="Helical" evidence="1">
    <location>
        <begin position="209"/>
        <end position="230"/>
    </location>
</feature>
<dbReference type="EMBL" id="LHUR01000021">
    <property type="protein sequence ID" value="KOA20048.1"/>
    <property type="molecule type" value="Genomic_DNA"/>
</dbReference>
<reference evidence="4" key="1">
    <citation type="submission" date="2015-08" db="EMBL/GenBank/DDBJ databases">
        <title>Genome sequence of the strict anaerobe Clostridium homopropionicum LuHBu1 (DSM 5847T).</title>
        <authorList>
            <person name="Poehlein A."/>
            <person name="Beck M."/>
            <person name="Schiel-Bengelsdorf B."/>
            <person name="Bengelsdorf F.R."/>
            <person name="Daniel R."/>
            <person name="Duerre P."/>
        </authorList>
    </citation>
    <scope>NUCLEOTIDE SEQUENCE [LARGE SCALE GENOMIC DNA]</scope>
    <source>
        <strain evidence="4">DSM 5847</strain>
    </source>
</reference>
<feature type="transmembrane region" description="Helical" evidence="1">
    <location>
        <begin position="63"/>
        <end position="82"/>
    </location>
</feature>
<feature type="transmembrane region" description="Helical" evidence="1">
    <location>
        <begin position="123"/>
        <end position="144"/>
    </location>
</feature>
<feature type="domain" description="VanZ-like" evidence="2">
    <location>
        <begin position="69"/>
        <end position="199"/>
    </location>
</feature>
<dbReference type="PANTHER" id="PTHR36834:SF2">
    <property type="entry name" value="MEMBRANE PROTEIN"/>
    <property type="match status" value="1"/>
</dbReference>
<proteinExistence type="predicted"/>
<keyword evidence="1" id="KW-0472">Membrane</keyword>
<name>A0A0L6ZB56_9CLOT</name>
<evidence type="ECO:0000313" key="3">
    <source>
        <dbReference type="EMBL" id="KOA20048.1"/>
    </source>
</evidence>
<dbReference type="Pfam" id="PF04892">
    <property type="entry name" value="VanZ"/>
    <property type="match status" value="1"/>
</dbReference>
<comment type="caution">
    <text evidence="3">The sequence shown here is derived from an EMBL/GenBank/DDBJ whole genome shotgun (WGS) entry which is preliminary data.</text>
</comment>
<organism evidence="3 4">
    <name type="scientific">Clostridium homopropionicum DSM 5847</name>
    <dbReference type="NCBI Taxonomy" id="1121318"/>
    <lineage>
        <taxon>Bacteria</taxon>
        <taxon>Bacillati</taxon>
        <taxon>Bacillota</taxon>
        <taxon>Clostridia</taxon>
        <taxon>Eubacteriales</taxon>
        <taxon>Clostridiaceae</taxon>
        <taxon>Clostridium</taxon>
    </lineage>
</organism>
<dbReference type="Proteomes" id="UP000037043">
    <property type="component" value="Unassembled WGS sequence"/>
</dbReference>
<dbReference type="AlphaFoldDB" id="A0A0L6ZB56"/>